<proteinExistence type="predicted"/>
<dbReference type="RefSeq" id="XP_049146621.1">
    <property type="nucleotide sequence ID" value="XM_049289476.1"/>
</dbReference>
<protein>
    <submittedName>
        <fullName evidence="2">Uncharacterized protein</fullName>
    </submittedName>
</protein>
<sequence length="350" mass="37837">MGLGGLSLSEANSGLFLGSHARTKDTRPSGYSVHLPATPASSPYVWQIIKHRCPDIPWMAHAYNESHRSIIAGFASSVIVVISTSHRAQSIPVLFCALAPSQASHDLITGLFKAGDNHILRTSHMEPKRQRRAENQSLFLDKVVVQPRIRCGTPQREPLGVPPCSPPLIRAPIGAHWLGAKEAIKPRPPPTLQLAGDLQAVTGITGPGSWSRGSEVVCSLPAYPYGRYLTLAGPKIQGARLQQNRSSINPAGLAEAHPQPNLFLGTATFHSLKGVVSYQTHQPDFGAAAGDRPRAPLLRPPPTTPRLDLPNASRPLVGLLSLIYTSPRKPCLRCLHRSTAYTPQFREPIS</sequence>
<dbReference type="AlphaFoldDB" id="A0A9Q8SWQ6"/>
<evidence type="ECO:0000313" key="2">
    <source>
        <dbReference type="EMBL" id="UQC85004.1"/>
    </source>
</evidence>
<dbReference type="GeneID" id="73344486"/>
<dbReference type="KEGG" id="clup:CLUP02_10500"/>
<evidence type="ECO:0000256" key="1">
    <source>
        <dbReference type="SAM" id="MobiDB-lite"/>
    </source>
</evidence>
<evidence type="ECO:0000313" key="3">
    <source>
        <dbReference type="Proteomes" id="UP000830671"/>
    </source>
</evidence>
<accession>A0A9Q8SWQ6</accession>
<gene>
    <name evidence="2" type="ORF">CLUP02_10500</name>
</gene>
<organism evidence="2 3">
    <name type="scientific">Colletotrichum lupini</name>
    <dbReference type="NCBI Taxonomy" id="145971"/>
    <lineage>
        <taxon>Eukaryota</taxon>
        <taxon>Fungi</taxon>
        <taxon>Dikarya</taxon>
        <taxon>Ascomycota</taxon>
        <taxon>Pezizomycotina</taxon>
        <taxon>Sordariomycetes</taxon>
        <taxon>Hypocreomycetidae</taxon>
        <taxon>Glomerellales</taxon>
        <taxon>Glomerellaceae</taxon>
        <taxon>Colletotrichum</taxon>
        <taxon>Colletotrichum acutatum species complex</taxon>
    </lineage>
</organism>
<dbReference type="Proteomes" id="UP000830671">
    <property type="component" value="Chromosome 5"/>
</dbReference>
<dbReference type="EMBL" id="CP019477">
    <property type="protein sequence ID" value="UQC85004.1"/>
    <property type="molecule type" value="Genomic_DNA"/>
</dbReference>
<name>A0A9Q8SWQ6_9PEZI</name>
<keyword evidence="3" id="KW-1185">Reference proteome</keyword>
<feature type="region of interest" description="Disordered" evidence="1">
    <location>
        <begin position="285"/>
        <end position="310"/>
    </location>
</feature>
<reference evidence="2" key="1">
    <citation type="journal article" date="2021" name="Mol. Plant Microbe Interact.">
        <title>Complete Genome Sequence of the Plant-Pathogenic Fungus Colletotrichum lupini.</title>
        <authorList>
            <person name="Baroncelli R."/>
            <person name="Pensec F."/>
            <person name="Da Lio D."/>
            <person name="Boufleur T."/>
            <person name="Vicente I."/>
            <person name="Sarrocco S."/>
            <person name="Picot A."/>
            <person name="Baraldi E."/>
            <person name="Sukno S."/>
            <person name="Thon M."/>
            <person name="Le Floch G."/>
        </authorList>
    </citation>
    <scope>NUCLEOTIDE SEQUENCE</scope>
    <source>
        <strain evidence="2">IMI 504893</strain>
    </source>
</reference>